<keyword evidence="4 5" id="KW-0472">Membrane</keyword>
<dbReference type="OrthoDB" id="7203053at2"/>
<keyword evidence="6" id="KW-0808">Transferase</keyword>
<keyword evidence="3 5" id="KW-1133">Transmembrane helix</keyword>
<gene>
    <name evidence="6" type="ORF">HS1_002024</name>
</gene>
<dbReference type="InterPro" id="IPR007269">
    <property type="entry name" value="ICMT_MeTrfase"/>
</dbReference>
<proteinExistence type="predicted"/>
<dbReference type="Proteomes" id="UP000070560">
    <property type="component" value="Chromosome"/>
</dbReference>
<dbReference type="AlphaFoldDB" id="A0A7U4QLZ8"/>
<evidence type="ECO:0000256" key="2">
    <source>
        <dbReference type="ARBA" id="ARBA00022692"/>
    </source>
</evidence>
<dbReference type="GO" id="GO:0004671">
    <property type="term" value="F:protein C-terminal S-isoprenylcysteine carboxyl O-methyltransferase activity"/>
    <property type="evidence" value="ECO:0007669"/>
    <property type="project" value="UniProtKB-EC"/>
</dbReference>
<keyword evidence="7" id="KW-1185">Reference proteome</keyword>
<reference evidence="6 7" key="1">
    <citation type="submission" date="2015-10" db="EMBL/GenBank/DDBJ databases">
        <title>Candidatus Desulfofervidus auxilii, a hydrogenotrophic sulfate-reducing bacterium involved in the thermophilic anaerobic oxidation of methane.</title>
        <authorList>
            <person name="Krukenberg V."/>
            <person name="Richter M."/>
            <person name="Wegener G."/>
        </authorList>
    </citation>
    <scope>NUCLEOTIDE SEQUENCE [LARGE SCALE GENOMIC DNA]</scope>
    <source>
        <strain evidence="6 7">HS1</strain>
    </source>
</reference>
<dbReference type="GO" id="GO:0032259">
    <property type="term" value="P:methylation"/>
    <property type="evidence" value="ECO:0007669"/>
    <property type="project" value="UniProtKB-KW"/>
</dbReference>
<dbReference type="InterPro" id="IPR052527">
    <property type="entry name" value="Metal_cation-efflux_comp"/>
</dbReference>
<organism evidence="6 7">
    <name type="scientific">Desulfofervidus auxilii</name>
    <dbReference type="NCBI Taxonomy" id="1621989"/>
    <lineage>
        <taxon>Bacteria</taxon>
        <taxon>Pseudomonadati</taxon>
        <taxon>Thermodesulfobacteriota</taxon>
        <taxon>Candidatus Desulfofervidia</taxon>
        <taxon>Candidatus Desulfofervidales</taxon>
        <taxon>Candidatus Desulfofervidaceae</taxon>
        <taxon>Candidatus Desulfofervidus</taxon>
    </lineage>
</organism>
<dbReference type="EC" id="2.1.1.100" evidence="6"/>
<feature type="transmembrane region" description="Helical" evidence="5">
    <location>
        <begin position="145"/>
        <end position="165"/>
    </location>
</feature>
<keyword evidence="2 5" id="KW-0812">Transmembrane</keyword>
<dbReference type="PANTHER" id="PTHR43847:SF1">
    <property type="entry name" value="BLL3993 PROTEIN"/>
    <property type="match status" value="1"/>
</dbReference>
<dbReference type="PANTHER" id="PTHR43847">
    <property type="entry name" value="BLL3993 PROTEIN"/>
    <property type="match status" value="1"/>
</dbReference>
<dbReference type="GO" id="GO:0016020">
    <property type="term" value="C:membrane"/>
    <property type="evidence" value="ECO:0007669"/>
    <property type="project" value="UniProtKB-SubCell"/>
</dbReference>
<name>A0A7U4QLZ8_DESA2</name>
<evidence type="ECO:0000256" key="5">
    <source>
        <dbReference type="SAM" id="Phobius"/>
    </source>
</evidence>
<evidence type="ECO:0000313" key="6">
    <source>
        <dbReference type="EMBL" id="AMM41816.1"/>
    </source>
</evidence>
<dbReference type="Pfam" id="PF04140">
    <property type="entry name" value="ICMT"/>
    <property type="match status" value="1"/>
</dbReference>
<dbReference type="Gene3D" id="1.20.120.1630">
    <property type="match status" value="1"/>
</dbReference>
<keyword evidence="6" id="KW-0489">Methyltransferase</keyword>
<evidence type="ECO:0000313" key="7">
    <source>
        <dbReference type="Proteomes" id="UP000070560"/>
    </source>
</evidence>
<feature type="transmembrane region" description="Helical" evidence="5">
    <location>
        <begin position="45"/>
        <end position="68"/>
    </location>
</feature>
<feature type="transmembrane region" description="Helical" evidence="5">
    <location>
        <begin position="6"/>
        <end position="24"/>
    </location>
</feature>
<sequence>MAESHALNIPFTILFVLFMVIMAIHRIHSTFFEQREKGGKIEKKWTLYALTTAHFIVGIGTTIEYFWVRREINYIVSGIGLGMFSVALAGRNWATRTLGKLHSPHIEIKKKHQLIKKGPYKYLRHPYYSSVIFEILGVPLIPNSYYAFCLALLVYIPLLFLRVWFEEKVMAQTFGEEYQQYKKEVPAFLPIRKR</sequence>
<dbReference type="RefSeq" id="WP_066064892.1">
    <property type="nucleotide sequence ID" value="NZ_CP013015.1"/>
</dbReference>
<feature type="transmembrane region" description="Helical" evidence="5">
    <location>
        <begin position="74"/>
        <end position="94"/>
    </location>
</feature>
<evidence type="ECO:0000256" key="1">
    <source>
        <dbReference type="ARBA" id="ARBA00004141"/>
    </source>
</evidence>
<dbReference type="KEGG" id="daw:HS1_002024"/>
<evidence type="ECO:0000256" key="3">
    <source>
        <dbReference type="ARBA" id="ARBA00022989"/>
    </source>
</evidence>
<protein>
    <submittedName>
        <fullName evidence="6">Isoprenylcysteine carboxyl methyltransferase</fullName>
        <ecNumber evidence="6">2.1.1.100</ecNumber>
    </submittedName>
</protein>
<comment type="subcellular location">
    <subcellularLocation>
        <location evidence="1">Membrane</location>
        <topology evidence="1">Multi-pass membrane protein</topology>
    </subcellularLocation>
</comment>
<dbReference type="EMBL" id="CP013015">
    <property type="protein sequence ID" value="AMM41816.1"/>
    <property type="molecule type" value="Genomic_DNA"/>
</dbReference>
<evidence type="ECO:0000256" key="4">
    <source>
        <dbReference type="ARBA" id="ARBA00023136"/>
    </source>
</evidence>
<accession>A0A7U4QLZ8</accession>